<dbReference type="InterPro" id="IPR057969">
    <property type="entry name" value="T4_Y13H-like"/>
</dbReference>
<dbReference type="EMBL" id="KF981730">
    <property type="protein sequence ID" value="AHI60825.1"/>
    <property type="molecule type" value="Genomic_DNA"/>
</dbReference>
<name>W6ASN1_9CAUD</name>
<organism evidence="1 2">
    <name type="scientific">Escherichia phage KBNP1711</name>
    <dbReference type="NCBI Taxonomy" id="1436889"/>
    <lineage>
        <taxon>Viruses</taxon>
        <taxon>Duplodnaviria</taxon>
        <taxon>Heunggongvirae</taxon>
        <taxon>Uroviricota</taxon>
        <taxon>Caudoviricetes</taxon>
        <taxon>Mktvariviridae</taxon>
        <taxon>Gordonclarkvirinae</taxon>
        <taxon>Nieuwekanaalvirus</taxon>
        <taxon>Nieuwekanaalvirus KBNP1711</taxon>
    </lineage>
</organism>
<dbReference type="RefSeq" id="YP_009008742.1">
    <property type="nucleotide sequence ID" value="NC_023593.1"/>
</dbReference>
<sequence>MTPTYTYKTWAIFSETGRIVSLDSRLCIYEKENKAIQEAAWLIKTFPNKNFSIKHLEIPQMEE</sequence>
<reference evidence="1 2" key="1">
    <citation type="submission" date="2013-12" db="EMBL/GenBank/DDBJ databases">
        <authorList>
            <person name="Nho S.W."/>
            <person name="Jang H.B."/>
            <person name="Kim K.S."/>
            <person name="Kim T.H."/>
            <person name="Cha I.S."/>
            <person name="Park S.B."/>
            <person name="Jung T.S."/>
        </authorList>
    </citation>
    <scope>NUCLEOTIDE SEQUENCE [LARGE SCALE GENOMIC DNA]</scope>
</reference>
<proteinExistence type="predicted"/>
<protein>
    <submittedName>
        <fullName evidence="1">Uncharacterized protein</fullName>
    </submittedName>
</protein>
<evidence type="ECO:0000313" key="2">
    <source>
        <dbReference type="Proteomes" id="UP000019301"/>
    </source>
</evidence>
<dbReference type="Pfam" id="PF25744">
    <property type="entry name" value="T4_Y13H"/>
    <property type="match status" value="1"/>
</dbReference>
<keyword evidence="2" id="KW-1185">Reference proteome</keyword>
<dbReference type="GeneID" id="18505182"/>
<dbReference type="OrthoDB" id="23447at10239"/>
<gene>
    <name evidence="1" type="ORF">ECBP3_0048</name>
</gene>
<accession>W6ASN1</accession>
<dbReference type="Proteomes" id="UP000019301">
    <property type="component" value="Segment"/>
</dbReference>
<evidence type="ECO:0000313" key="1">
    <source>
        <dbReference type="EMBL" id="AHI60825.1"/>
    </source>
</evidence>
<dbReference type="KEGG" id="vg:18505182"/>